<keyword evidence="1" id="KW-0449">Lipoprotein</keyword>
<reference evidence="2" key="1">
    <citation type="journal article" date="2019" name="Int. J. Syst. Evol. Microbiol.">
        <title>The Global Catalogue of Microorganisms (GCM) 10K type strain sequencing project: providing services to taxonomists for standard genome sequencing and annotation.</title>
        <authorList>
            <consortium name="The Broad Institute Genomics Platform"/>
            <consortium name="The Broad Institute Genome Sequencing Center for Infectious Disease"/>
            <person name="Wu L."/>
            <person name="Ma J."/>
        </authorList>
    </citation>
    <scope>NUCLEOTIDE SEQUENCE [LARGE SCALE GENOMIC DNA]</scope>
    <source>
        <strain evidence="2">JCM 17106</strain>
    </source>
</reference>
<comment type="caution">
    <text evidence="1">The sequence shown here is derived from an EMBL/GenBank/DDBJ whole genome shotgun (WGS) entry which is preliminary data.</text>
</comment>
<dbReference type="Pfam" id="PF25594">
    <property type="entry name" value="GldB_lipo"/>
    <property type="match status" value="1"/>
</dbReference>
<sequence>MYINYDIGMKSIKFFKIGIIFCILWSCKEENKVEIESAKIPVEVTIERFDRIFADVTPENIESVKEEYPFFFPKKFDDSIWLTKVKDTIQLEINEEVEKKYNDFSEEKVQIRSLLQHIKYYFPEVTVPRVITITSDVDYQRKVILADNLLIISLDTYLGAEHHFYDGIQAYLKRNFKRDQIIPDIAEMYAKQLVELPRNRTFLANLIYYGKELYLKNLFLPDFSEAHKIGYTEEQYAWAEANEEEVWRYFIEKQLLFSTEAELSPRFIYPGPFSKFYLEQIDQEAPDRIGQYIGWKIVSSYMENNNVSLRQLLVADAETIFNTSKYKPAR</sequence>
<gene>
    <name evidence="1" type="primary">gldB</name>
    <name evidence="1" type="ORF">GCM10022393_28490</name>
</gene>
<keyword evidence="2" id="KW-1185">Reference proteome</keyword>
<protein>
    <submittedName>
        <fullName evidence="1">Gliding motility lipoprotein GldB</fullName>
    </submittedName>
</protein>
<name>A0ABP6UR48_9FLAO</name>
<accession>A0ABP6UR48</accession>
<proteinExistence type="predicted"/>
<evidence type="ECO:0000313" key="1">
    <source>
        <dbReference type="EMBL" id="GAA3512964.1"/>
    </source>
</evidence>
<dbReference type="Proteomes" id="UP001500459">
    <property type="component" value="Unassembled WGS sequence"/>
</dbReference>
<dbReference type="InterPro" id="IPR019853">
    <property type="entry name" value="GldB-like"/>
</dbReference>
<dbReference type="EMBL" id="BAABCW010000012">
    <property type="protein sequence ID" value="GAA3512964.1"/>
    <property type="molecule type" value="Genomic_DNA"/>
</dbReference>
<evidence type="ECO:0000313" key="2">
    <source>
        <dbReference type="Proteomes" id="UP001500459"/>
    </source>
</evidence>
<dbReference type="NCBIfam" id="TIGR03514">
    <property type="entry name" value="GldB_lipo"/>
    <property type="match status" value="1"/>
</dbReference>
<organism evidence="1 2">
    <name type="scientific">Aquimarina addita</name>
    <dbReference type="NCBI Taxonomy" id="870485"/>
    <lineage>
        <taxon>Bacteria</taxon>
        <taxon>Pseudomonadati</taxon>
        <taxon>Bacteroidota</taxon>
        <taxon>Flavobacteriia</taxon>
        <taxon>Flavobacteriales</taxon>
        <taxon>Flavobacteriaceae</taxon>
        <taxon>Aquimarina</taxon>
    </lineage>
</organism>